<name>A0AAG5DQV2_ANOAO</name>
<protein>
    <submittedName>
        <fullName evidence="1">Uncharacterized protein</fullName>
    </submittedName>
</protein>
<sequence length="97" mass="10126">MGKDVQVTNAAEQAGLGVRLASSDILVGVQTGKHFFVDFGHTVTEGDASQRHEGIGSGVNVTGTGRIRSFCEAVTDVGFIVDGLLNVRLLAKDQLGL</sequence>
<keyword evidence="2" id="KW-1185">Reference proteome</keyword>
<organism evidence="1 2">
    <name type="scientific">Anopheles atroparvus</name>
    <name type="common">European mosquito</name>
    <dbReference type="NCBI Taxonomy" id="41427"/>
    <lineage>
        <taxon>Eukaryota</taxon>
        <taxon>Metazoa</taxon>
        <taxon>Ecdysozoa</taxon>
        <taxon>Arthropoda</taxon>
        <taxon>Hexapoda</taxon>
        <taxon>Insecta</taxon>
        <taxon>Pterygota</taxon>
        <taxon>Neoptera</taxon>
        <taxon>Endopterygota</taxon>
        <taxon>Diptera</taxon>
        <taxon>Nematocera</taxon>
        <taxon>Culicoidea</taxon>
        <taxon>Culicidae</taxon>
        <taxon>Anophelinae</taxon>
        <taxon>Anopheles</taxon>
    </lineage>
</organism>
<accession>A0AAG5DQV2</accession>
<evidence type="ECO:0000313" key="1">
    <source>
        <dbReference type="EnsemblMetazoa" id="ENSAATROPP013672"/>
    </source>
</evidence>
<dbReference type="Proteomes" id="UP000075880">
    <property type="component" value="Unassembled WGS sequence"/>
</dbReference>
<proteinExistence type="predicted"/>
<dbReference type="EnsemblMetazoa" id="ENSAATROPT015220">
    <property type="protein sequence ID" value="ENSAATROPP013672"/>
    <property type="gene ID" value="ENSAATROPG012391"/>
</dbReference>
<reference evidence="1" key="1">
    <citation type="submission" date="2024-04" db="UniProtKB">
        <authorList>
            <consortium name="EnsemblMetazoa"/>
        </authorList>
    </citation>
    <scope>IDENTIFICATION</scope>
    <source>
        <strain evidence="1">EBRO</strain>
    </source>
</reference>
<evidence type="ECO:0000313" key="2">
    <source>
        <dbReference type="Proteomes" id="UP000075880"/>
    </source>
</evidence>
<dbReference type="AlphaFoldDB" id="A0AAG5DQV2"/>